<dbReference type="Proteomes" id="UP000215509">
    <property type="component" value="Unassembled WGS sequence"/>
</dbReference>
<evidence type="ECO:0000256" key="3">
    <source>
        <dbReference type="ARBA" id="ARBA00023163"/>
    </source>
</evidence>
<evidence type="ECO:0000256" key="1">
    <source>
        <dbReference type="ARBA" id="ARBA00023015"/>
    </source>
</evidence>
<dbReference type="GO" id="GO:0003700">
    <property type="term" value="F:DNA-binding transcription factor activity"/>
    <property type="evidence" value="ECO:0007669"/>
    <property type="project" value="InterPro"/>
</dbReference>
<dbReference type="GO" id="GO:0043565">
    <property type="term" value="F:sequence-specific DNA binding"/>
    <property type="evidence" value="ECO:0007669"/>
    <property type="project" value="InterPro"/>
</dbReference>
<keyword evidence="4" id="KW-1133">Transmembrane helix</keyword>
<keyword evidence="4" id="KW-0812">Transmembrane</keyword>
<evidence type="ECO:0000259" key="5">
    <source>
        <dbReference type="PROSITE" id="PS01124"/>
    </source>
</evidence>
<dbReference type="SUPFAM" id="SSF46689">
    <property type="entry name" value="Homeodomain-like"/>
    <property type="match status" value="2"/>
</dbReference>
<dbReference type="PANTHER" id="PTHR43280">
    <property type="entry name" value="ARAC-FAMILY TRANSCRIPTIONAL REGULATOR"/>
    <property type="match status" value="1"/>
</dbReference>
<evidence type="ECO:0000256" key="2">
    <source>
        <dbReference type="ARBA" id="ARBA00023125"/>
    </source>
</evidence>
<feature type="domain" description="HTH araC/xylS-type" evidence="5">
    <location>
        <begin position="669"/>
        <end position="766"/>
    </location>
</feature>
<comment type="caution">
    <text evidence="6">The sequence shown here is derived from an EMBL/GenBank/DDBJ whole genome shotgun (WGS) entry which is preliminary data.</text>
</comment>
<keyword evidence="1" id="KW-0805">Transcription regulation</keyword>
<dbReference type="InterPro" id="IPR018060">
    <property type="entry name" value="HTH_AraC"/>
</dbReference>
<evidence type="ECO:0000313" key="7">
    <source>
        <dbReference type="Proteomes" id="UP000215509"/>
    </source>
</evidence>
<evidence type="ECO:0000313" key="6">
    <source>
        <dbReference type="EMBL" id="OXM88296.1"/>
    </source>
</evidence>
<reference evidence="6 7" key="1">
    <citation type="submission" date="2017-07" db="EMBL/GenBank/DDBJ databases">
        <title>Genome sequencing and assembly of Paenibacillus rigui.</title>
        <authorList>
            <person name="Mayilraj S."/>
        </authorList>
    </citation>
    <scope>NUCLEOTIDE SEQUENCE [LARGE SCALE GENOMIC DNA]</scope>
    <source>
        <strain evidence="6 7">JCM 16352</strain>
    </source>
</reference>
<accession>A0A229UXT2</accession>
<dbReference type="InterPro" id="IPR018062">
    <property type="entry name" value="HTH_AraC-typ_CS"/>
</dbReference>
<keyword evidence="4" id="KW-0472">Membrane</keyword>
<evidence type="ECO:0000256" key="4">
    <source>
        <dbReference type="SAM" id="Phobius"/>
    </source>
</evidence>
<keyword evidence="3" id="KW-0804">Transcription</keyword>
<gene>
    <name evidence="6" type="ORF">CF651_00040</name>
</gene>
<dbReference type="AlphaFoldDB" id="A0A229UXT2"/>
<name>A0A229UXT2_9BACL</name>
<dbReference type="Pfam" id="PF12833">
    <property type="entry name" value="HTH_18"/>
    <property type="match status" value="1"/>
</dbReference>
<dbReference type="PANTHER" id="PTHR43280:SF28">
    <property type="entry name" value="HTH-TYPE TRANSCRIPTIONAL ACTIVATOR RHAS"/>
    <property type="match status" value="1"/>
</dbReference>
<dbReference type="OrthoDB" id="1975037at2"/>
<dbReference type="RefSeq" id="WP_094012796.1">
    <property type="nucleotide sequence ID" value="NZ_NMQW01000001.1"/>
</dbReference>
<sequence>MGKGVFFRKSLILILIISSIPGIIVGGLIYWVGGGWLENELLQLHKNQIVQRAENIDDQFSYMENSLAHWAFDPKFNSTLLETNFFRDFEVARDITKTLNVMQGSNPIAKQVELFLNGPQPIRFGPEYDFITDKDTVQSYNQILGQGKLAFWDRLAADPKRPDKKDLTLVHKIPGADLHPFGALLVRLNEERASRLLKTLTPYNVGETFLMQSDGEILLSSSGSASETTESADSFDKVLQAEVLKRGQKSGSFLLDWNKSTYTVSYGNFVRIGTDWTYVSASPISVITKPVGFISKLILSVSCAALLLAVVLSWLASRKIYSPIDRLVTILTGDKLSRGGSGETKDEFKMIEKQWLHLSRESHTLQTKLEEQLSHVKEGFLLQLVQGFLYSYSEADLLERMRSLGWEVEDRQFLVMHLHLTGFASLEGRFSQGDEGLVTFAAANIIEELSRNRMKQVDVINFHDLSIGLLIMLPADQPYKAELHALSEELMQAINHMLRLQVSITIGKPSASITQVPSHYEEAKQALGHRNFENENQMIDLDSIEASEEIGEQRYPFALEREILQMIRTGQQQETQYLIASFLNALLERGGKEMDVQQGMLQLLGSILHAIRHLGMDPSRVFGTGNLYEQLTQIREPQKMLNWFDRKIVHPFILELEARSDVQLKKAVETAMVYLQKHYMDEISLDSCADHIGINAVTLSKWFKQVSGTNFIDYLTELRMDKAKELLQQTELKINDVAVAVGYQHSYFNRIFKKHVGTTPSQYREMSRSG</sequence>
<organism evidence="6 7">
    <name type="scientific">Paenibacillus rigui</name>
    <dbReference type="NCBI Taxonomy" id="554312"/>
    <lineage>
        <taxon>Bacteria</taxon>
        <taxon>Bacillati</taxon>
        <taxon>Bacillota</taxon>
        <taxon>Bacilli</taxon>
        <taxon>Bacillales</taxon>
        <taxon>Paenibacillaceae</taxon>
        <taxon>Paenibacillus</taxon>
    </lineage>
</organism>
<dbReference type="PROSITE" id="PS01124">
    <property type="entry name" value="HTH_ARAC_FAMILY_2"/>
    <property type="match status" value="1"/>
</dbReference>
<dbReference type="InterPro" id="IPR041522">
    <property type="entry name" value="CdaR_GGDEF"/>
</dbReference>
<dbReference type="Gene3D" id="3.30.450.20">
    <property type="entry name" value="PAS domain"/>
    <property type="match status" value="1"/>
</dbReference>
<protein>
    <submittedName>
        <fullName evidence="6">AraC family transcriptional regulator</fullName>
    </submittedName>
</protein>
<dbReference type="EMBL" id="NMQW01000001">
    <property type="protein sequence ID" value="OXM88296.1"/>
    <property type="molecule type" value="Genomic_DNA"/>
</dbReference>
<dbReference type="Gene3D" id="1.10.10.60">
    <property type="entry name" value="Homeodomain-like"/>
    <property type="match status" value="2"/>
</dbReference>
<feature type="transmembrane region" description="Helical" evidence="4">
    <location>
        <begin position="12"/>
        <end position="33"/>
    </location>
</feature>
<keyword evidence="7" id="KW-1185">Reference proteome</keyword>
<dbReference type="SMART" id="SM00342">
    <property type="entry name" value="HTH_ARAC"/>
    <property type="match status" value="1"/>
</dbReference>
<dbReference type="Pfam" id="PF17853">
    <property type="entry name" value="GGDEF_2"/>
    <property type="match status" value="1"/>
</dbReference>
<proteinExistence type="predicted"/>
<dbReference type="PROSITE" id="PS00041">
    <property type="entry name" value="HTH_ARAC_FAMILY_1"/>
    <property type="match status" value="1"/>
</dbReference>
<dbReference type="InterPro" id="IPR009057">
    <property type="entry name" value="Homeodomain-like_sf"/>
</dbReference>
<keyword evidence="2" id="KW-0238">DNA-binding</keyword>